<organism evidence="6 7">
    <name type="scientific">Tetraparma gracilis</name>
    <dbReference type="NCBI Taxonomy" id="2962635"/>
    <lineage>
        <taxon>Eukaryota</taxon>
        <taxon>Sar</taxon>
        <taxon>Stramenopiles</taxon>
        <taxon>Ochrophyta</taxon>
        <taxon>Bolidophyceae</taxon>
        <taxon>Parmales</taxon>
        <taxon>Triparmaceae</taxon>
        <taxon>Tetraparma</taxon>
    </lineage>
</organism>
<dbReference type="PANTHER" id="PTHR11010:SF38">
    <property type="entry name" value="LYSOSOMAL PRO-X CARBOXYPEPTIDASE"/>
    <property type="match status" value="1"/>
</dbReference>
<dbReference type="PANTHER" id="PTHR11010">
    <property type="entry name" value="PROTEASE S28 PRO-X CARBOXYPEPTIDASE-RELATED"/>
    <property type="match status" value="1"/>
</dbReference>
<accession>A0ABQ6MGR1</accession>
<proteinExistence type="inferred from homology"/>
<evidence type="ECO:0000256" key="2">
    <source>
        <dbReference type="ARBA" id="ARBA00022670"/>
    </source>
</evidence>
<keyword evidence="3" id="KW-0732">Signal</keyword>
<dbReference type="EMBL" id="BRYB01000227">
    <property type="protein sequence ID" value="GMI25703.1"/>
    <property type="molecule type" value="Genomic_DNA"/>
</dbReference>
<dbReference type="Pfam" id="PF05577">
    <property type="entry name" value="Peptidase_S28"/>
    <property type="match status" value="1"/>
</dbReference>
<sequence>MHSPLLPRHSPPVSAEELWFTQRVDHLTPNSETNWKQRYFLSNASYVPGGPMFFYLGNEADVTLYLNATGLIWENADRFGALVVFAEHRYYGESQPLGDASLDNLQYLSVEQALEDYVSLIAALRAEYSFGEGDAVVGFGGSYGGMLASWARYRYPHVWDGAIAGSAPIFSFEGQGVDPNFYAEGVTYDVTEAAGAAPACEGNLRAAFEDLGVVELASTDEGRELIRDRLSLCSSEDSDDDETLGWDATFWLNTALSYMAMGNYPYPSDYILNGNGFLPAFPVRVACDALDSDLTDDTGAWLDGLAAFAGVYYNSSGTLQCNSLSAPVNPESEIVNTLWGYQYCSEIFQLFGQEAGPDDMFWDAPWDAQAQSDICYESVGASPYPENHITKEWGVEADWAERASNIVWSQGEYDPWKGGGVQTNLSSTLLSVVIPESAHHLDLFFSNEGDTDAVKAAREFEMANVQNWIDERRARGSAGVTLEM</sequence>
<evidence type="ECO:0000256" key="1">
    <source>
        <dbReference type="ARBA" id="ARBA00011079"/>
    </source>
</evidence>
<dbReference type="InterPro" id="IPR029058">
    <property type="entry name" value="AB_hydrolase_fold"/>
</dbReference>
<name>A0ABQ6MGR1_9STRA</name>
<keyword evidence="7" id="KW-1185">Reference proteome</keyword>
<dbReference type="InterPro" id="IPR042269">
    <property type="entry name" value="Ser_carbopepase_S28_SKS"/>
</dbReference>
<evidence type="ECO:0000256" key="3">
    <source>
        <dbReference type="ARBA" id="ARBA00022729"/>
    </source>
</evidence>
<keyword evidence="2" id="KW-0645">Protease</keyword>
<evidence type="ECO:0000313" key="6">
    <source>
        <dbReference type="EMBL" id="GMI25703.1"/>
    </source>
</evidence>
<dbReference type="Proteomes" id="UP001165060">
    <property type="component" value="Unassembled WGS sequence"/>
</dbReference>
<evidence type="ECO:0000313" key="7">
    <source>
        <dbReference type="Proteomes" id="UP001165060"/>
    </source>
</evidence>
<gene>
    <name evidence="6" type="ORF">TeGR_g1596</name>
</gene>
<dbReference type="Gene3D" id="1.20.120.980">
    <property type="entry name" value="Serine carboxypeptidase S28, SKS domain"/>
    <property type="match status" value="1"/>
</dbReference>
<comment type="caution">
    <text evidence="6">The sequence shown here is derived from an EMBL/GenBank/DDBJ whole genome shotgun (WGS) entry which is preliminary data.</text>
</comment>
<evidence type="ECO:0008006" key="8">
    <source>
        <dbReference type="Google" id="ProtNLM"/>
    </source>
</evidence>
<protein>
    <recommendedName>
        <fullName evidence="8">Lysosomal Pro-X carboxypeptidase</fullName>
    </recommendedName>
</protein>
<dbReference type="InterPro" id="IPR008758">
    <property type="entry name" value="Peptidase_S28"/>
</dbReference>
<evidence type="ECO:0000256" key="5">
    <source>
        <dbReference type="ARBA" id="ARBA00023180"/>
    </source>
</evidence>
<keyword evidence="5" id="KW-0325">Glycoprotein</keyword>
<reference evidence="6 7" key="1">
    <citation type="journal article" date="2023" name="Commun. Biol.">
        <title>Genome analysis of Parmales, the sister group of diatoms, reveals the evolutionary specialization of diatoms from phago-mixotrophs to photoautotrophs.</title>
        <authorList>
            <person name="Ban H."/>
            <person name="Sato S."/>
            <person name="Yoshikawa S."/>
            <person name="Yamada K."/>
            <person name="Nakamura Y."/>
            <person name="Ichinomiya M."/>
            <person name="Sato N."/>
            <person name="Blanc-Mathieu R."/>
            <person name="Endo H."/>
            <person name="Kuwata A."/>
            <person name="Ogata H."/>
        </authorList>
    </citation>
    <scope>NUCLEOTIDE SEQUENCE [LARGE SCALE GENOMIC DNA]</scope>
</reference>
<dbReference type="SUPFAM" id="SSF53474">
    <property type="entry name" value="alpha/beta-Hydrolases"/>
    <property type="match status" value="2"/>
</dbReference>
<comment type="similarity">
    <text evidence="1">Belongs to the peptidase S28 family.</text>
</comment>
<dbReference type="Gene3D" id="3.40.50.1820">
    <property type="entry name" value="alpha/beta hydrolase"/>
    <property type="match status" value="1"/>
</dbReference>
<evidence type="ECO:0000256" key="4">
    <source>
        <dbReference type="ARBA" id="ARBA00022801"/>
    </source>
</evidence>
<keyword evidence="4" id="KW-0378">Hydrolase</keyword>